<feature type="transmembrane region" description="Helical" evidence="7">
    <location>
        <begin position="173"/>
        <end position="199"/>
    </location>
</feature>
<evidence type="ECO:0000256" key="4">
    <source>
        <dbReference type="ARBA" id="ARBA00022692"/>
    </source>
</evidence>
<keyword evidence="4 7" id="KW-0812">Transmembrane</keyword>
<evidence type="ECO:0000256" key="1">
    <source>
        <dbReference type="ARBA" id="ARBA00004651"/>
    </source>
</evidence>
<keyword evidence="6 7" id="KW-0472">Membrane</keyword>
<feature type="domain" description="MotA/TolQ/ExbB proton channel" evidence="8">
    <location>
        <begin position="113"/>
        <end position="210"/>
    </location>
</feature>
<comment type="similarity">
    <text evidence="2">Belongs to the ExbB/TolQ family.</text>
</comment>
<reference evidence="9" key="1">
    <citation type="journal article" date="2015" name="Proc. Natl. Acad. Sci. U.S.A.">
        <title>Networks of energetic and metabolic interactions define dynamics in microbial communities.</title>
        <authorList>
            <person name="Embree M."/>
            <person name="Liu J.K."/>
            <person name="Al-Bassam M.M."/>
            <person name="Zengler K."/>
        </authorList>
    </citation>
    <scope>NUCLEOTIDE SEQUENCE</scope>
</reference>
<evidence type="ECO:0000256" key="2">
    <source>
        <dbReference type="ARBA" id="ARBA00010442"/>
    </source>
</evidence>
<dbReference type="PANTHER" id="PTHR30625">
    <property type="entry name" value="PROTEIN TOLQ"/>
    <property type="match status" value="1"/>
</dbReference>
<dbReference type="GO" id="GO:0005886">
    <property type="term" value="C:plasma membrane"/>
    <property type="evidence" value="ECO:0007669"/>
    <property type="project" value="UniProtKB-SubCell"/>
</dbReference>
<dbReference type="Pfam" id="PF01618">
    <property type="entry name" value="MotA_ExbB"/>
    <property type="match status" value="1"/>
</dbReference>
<gene>
    <name evidence="9" type="ORF">ASZ90_001538</name>
</gene>
<dbReference type="AlphaFoldDB" id="A0A0W8G608"/>
<evidence type="ECO:0000313" key="9">
    <source>
        <dbReference type="EMBL" id="KUG28576.1"/>
    </source>
</evidence>
<sequence>MDLMPQLDVWAMIREATPTVKAVLAILAAMSVLSWAVILHKLVTLLPAVRASRAALAETLAAMERGGQLTAALALAGNHPRAPLAGAARAALAVLTRAGDGPASPALLAAAARAATLAGTQALRDHERGLGILAACSGAAPFIGLFGTVWGVMHAFNALGRVQAQALALVAPGIAEALVATALGLAVAVPASVAFNAAVSAVDGLERDLEALTLGLAAVSGQEP</sequence>
<dbReference type="EMBL" id="LNQE01000204">
    <property type="protein sequence ID" value="KUG28576.1"/>
    <property type="molecule type" value="Genomic_DNA"/>
</dbReference>
<evidence type="ECO:0000256" key="5">
    <source>
        <dbReference type="ARBA" id="ARBA00022989"/>
    </source>
</evidence>
<protein>
    <submittedName>
        <fullName evidence="9">Mota/tolq/exbb proton channel family protein</fullName>
    </submittedName>
</protein>
<evidence type="ECO:0000256" key="6">
    <source>
        <dbReference type="ARBA" id="ARBA00023136"/>
    </source>
</evidence>
<dbReference type="InterPro" id="IPR050790">
    <property type="entry name" value="ExbB/TolQ_transport"/>
</dbReference>
<feature type="transmembrane region" description="Helical" evidence="7">
    <location>
        <begin position="20"/>
        <end position="43"/>
    </location>
</feature>
<organism evidence="9">
    <name type="scientific">hydrocarbon metagenome</name>
    <dbReference type="NCBI Taxonomy" id="938273"/>
    <lineage>
        <taxon>unclassified sequences</taxon>
        <taxon>metagenomes</taxon>
        <taxon>ecological metagenomes</taxon>
    </lineage>
</organism>
<keyword evidence="3" id="KW-1003">Cell membrane</keyword>
<evidence type="ECO:0000256" key="7">
    <source>
        <dbReference type="SAM" id="Phobius"/>
    </source>
</evidence>
<evidence type="ECO:0000259" key="8">
    <source>
        <dbReference type="Pfam" id="PF01618"/>
    </source>
</evidence>
<accession>A0A0W8G608</accession>
<dbReference type="InterPro" id="IPR002898">
    <property type="entry name" value="MotA_ExbB_proton_chnl"/>
</dbReference>
<comment type="caution">
    <text evidence="9">The sequence shown here is derived from an EMBL/GenBank/DDBJ whole genome shotgun (WGS) entry which is preliminary data.</text>
</comment>
<keyword evidence="5 7" id="KW-1133">Transmembrane helix</keyword>
<name>A0A0W8G608_9ZZZZ</name>
<evidence type="ECO:0000256" key="3">
    <source>
        <dbReference type="ARBA" id="ARBA00022475"/>
    </source>
</evidence>
<proteinExistence type="inferred from homology"/>
<dbReference type="PANTHER" id="PTHR30625:SF3">
    <property type="entry name" value="TOL-PAL SYSTEM PROTEIN TOLQ"/>
    <property type="match status" value="1"/>
</dbReference>
<feature type="transmembrane region" description="Helical" evidence="7">
    <location>
        <begin position="130"/>
        <end position="153"/>
    </location>
</feature>
<comment type="subcellular location">
    <subcellularLocation>
        <location evidence="1">Cell membrane</location>
        <topology evidence="1">Multi-pass membrane protein</topology>
    </subcellularLocation>
</comment>
<dbReference type="GO" id="GO:0017038">
    <property type="term" value="P:protein import"/>
    <property type="evidence" value="ECO:0007669"/>
    <property type="project" value="TreeGrafter"/>
</dbReference>